<name>A0ABY4U0C1_9SPHN</name>
<protein>
    <recommendedName>
        <fullName evidence="4">DUF202 domain-containing protein</fullName>
    </recommendedName>
</protein>
<dbReference type="Proteomes" id="UP001055580">
    <property type="component" value="Chromosome"/>
</dbReference>
<evidence type="ECO:0000256" key="1">
    <source>
        <dbReference type="SAM" id="Phobius"/>
    </source>
</evidence>
<feature type="transmembrane region" description="Helical" evidence="1">
    <location>
        <begin position="56"/>
        <end position="74"/>
    </location>
</feature>
<evidence type="ECO:0000313" key="2">
    <source>
        <dbReference type="EMBL" id="URW76018.1"/>
    </source>
</evidence>
<sequence>MSDPAPDLADPVELARYKAELRHVAAGTRQLGFLLAGLGILTAILRGTVMPGLPELVPLVLIVTALGLMLIGIVRRARYHLGRMRGL</sequence>
<evidence type="ECO:0000313" key="3">
    <source>
        <dbReference type="Proteomes" id="UP001055580"/>
    </source>
</evidence>
<keyword evidence="1" id="KW-0812">Transmembrane</keyword>
<reference evidence="2" key="1">
    <citation type="submission" date="2022-05" db="EMBL/GenBank/DDBJ databases">
        <title>Sphingomonas sp. strain RMG20 Genome sequencing and assembly.</title>
        <authorList>
            <person name="Kim I."/>
        </authorList>
    </citation>
    <scope>NUCLEOTIDE SEQUENCE</scope>
    <source>
        <strain evidence="2">RMG20</strain>
    </source>
</reference>
<gene>
    <name evidence="2" type="ORF">M9980_01955</name>
</gene>
<organism evidence="2 3">
    <name type="scientific">Sphingomonas donggukensis</name>
    <dbReference type="NCBI Taxonomy" id="2949093"/>
    <lineage>
        <taxon>Bacteria</taxon>
        <taxon>Pseudomonadati</taxon>
        <taxon>Pseudomonadota</taxon>
        <taxon>Alphaproteobacteria</taxon>
        <taxon>Sphingomonadales</taxon>
        <taxon>Sphingomonadaceae</taxon>
        <taxon>Sphingomonas</taxon>
    </lineage>
</organism>
<evidence type="ECO:0008006" key="4">
    <source>
        <dbReference type="Google" id="ProtNLM"/>
    </source>
</evidence>
<accession>A0ABY4U0C1</accession>
<keyword evidence="1" id="KW-0472">Membrane</keyword>
<dbReference type="EMBL" id="CP098401">
    <property type="protein sequence ID" value="URW76018.1"/>
    <property type="molecule type" value="Genomic_DNA"/>
</dbReference>
<keyword evidence="1" id="KW-1133">Transmembrane helix</keyword>
<feature type="transmembrane region" description="Helical" evidence="1">
    <location>
        <begin position="31"/>
        <end position="50"/>
    </location>
</feature>
<keyword evidence="3" id="KW-1185">Reference proteome</keyword>
<proteinExistence type="predicted"/>
<dbReference type="RefSeq" id="WP_250752784.1">
    <property type="nucleotide sequence ID" value="NZ_CP098401.1"/>
</dbReference>